<gene>
    <name evidence="3" type="ORF">AK812_SmicGene42426</name>
</gene>
<evidence type="ECO:0000313" key="4">
    <source>
        <dbReference type="Proteomes" id="UP000186817"/>
    </source>
</evidence>
<feature type="compositionally biased region" description="Low complexity" evidence="1">
    <location>
        <begin position="193"/>
        <end position="210"/>
    </location>
</feature>
<reference evidence="3 4" key="1">
    <citation type="submission" date="2016-02" db="EMBL/GenBank/DDBJ databases">
        <title>Genome analysis of coral dinoflagellate symbionts highlights evolutionary adaptations to a symbiotic lifestyle.</title>
        <authorList>
            <person name="Aranda M."/>
            <person name="Li Y."/>
            <person name="Liew Y.J."/>
            <person name="Baumgarten S."/>
            <person name="Simakov O."/>
            <person name="Wilson M."/>
            <person name="Piel J."/>
            <person name="Ashoor H."/>
            <person name="Bougouffa S."/>
            <person name="Bajic V.B."/>
            <person name="Ryu T."/>
            <person name="Ravasi T."/>
            <person name="Bayer T."/>
            <person name="Micklem G."/>
            <person name="Kim H."/>
            <person name="Bhak J."/>
            <person name="Lajeunesse T.C."/>
            <person name="Voolstra C.R."/>
        </authorList>
    </citation>
    <scope>NUCLEOTIDE SEQUENCE [LARGE SCALE GENOMIC DNA]</scope>
    <source>
        <strain evidence="3 4">CCMP2467</strain>
    </source>
</reference>
<accession>A0A1Q9C3K8</accession>
<keyword evidence="2" id="KW-0732">Signal</keyword>
<keyword evidence="4" id="KW-1185">Reference proteome</keyword>
<feature type="signal peptide" evidence="2">
    <location>
        <begin position="1"/>
        <end position="21"/>
    </location>
</feature>
<feature type="compositionally biased region" description="Low complexity" evidence="1">
    <location>
        <begin position="165"/>
        <end position="183"/>
    </location>
</feature>
<dbReference type="Proteomes" id="UP000186817">
    <property type="component" value="Unassembled WGS sequence"/>
</dbReference>
<feature type="compositionally biased region" description="Polar residues" evidence="1">
    <location>
        <begin position="61"/>
        <end position="70"/>
    </location>
</feature>
<evidence type="ECO:0000256" key="2">
    <source>
        <dbReference type="SAM" id="SignalP"/>
    </source>
</evidence>
<dbReference type="OrthoDB" id="440154at2759"/>
<sequence length="493" mass="53003">MSGLFLRGLVILFSVLYSGDGFSATSSGRTVLYRAQLAQEAPSVEDKKPYSTSYLAERNTSRGTPATKGSDSPGRASLAKRIGGKGEGGLTPNNVQQRAMAMSLRKHGEKQCSLLRTVWITLVLFNYNDAVAVEFQEAGQHKGKFPKSPRRRTGKDGKDGGKGQAKGAQGKTAAPSAPQAASLPQPPAPAAPSVPKDAGSMATGSSSSTDPSLQVLLAMLAQSREDLPPQVRELVDTHAAADHKAHTKSMHKLVAPQSSARRELAATRSARQDYLKEWCGYVEGLCKLWEQHVEEKAKTLDSFADSERQWEKQLRDATQQLARLAGDAPADGGNGDTAIDVDAEEEQEAAVDEAARQDAKQHLILQRLSETEQRISEGLREASQSAAQQLAELTTERERSPRRRTTTTAPASKTAAEEKKATEAGAKLPPPKAPQWAERDLWGVRRSSILGSGRQGIQSAKKIAILVHGLHRSVDFAPASKFGWSNSGLSVFG</sequence>
<evidence type="ECO:0000256" key="1">
    <source>
        <dbReference type="SAM" id="MobiDB-lite"/>
    </source>
</evidence>
<evidence type="ECO:0000313" key="3">
    <source>
        <dbReference type="EMBL" id="OLP77502.1"/>
    </source>
</evidence>
<feature type="region of interest" description="Disordered" evidence="1">
    <location>
        <begin position="375"/>
        <end position="434"/>
    </location>
</feature>
<feature type="chain" id="PRO_5043949334" evidence="2">
    <location>
        <begin position="22"/>
        <end position="493"/>
    </location>
</feature>
<dbReference type="AlphaFoldDB" id="A0A1Q9C3K8"/>
<feature type="region of interest" description="Disordered" evidence="1">
    <location>
        <begin position="138"/>
        <end position="210"/>
    </location>
</feature>
<dbReference type="EMBL" id="LSRX01001754">
    <property type="protein sequence ID" value="OLP77502.1"/>
    <property type="molecule type" value="Genomic_DNA"/>
</dbReference>
<protein>
    <submittedName>
        <fullName evidence="3">Uncharacterized protein</fullName>
    </submittedName>
</protein>
<organism evidence="3 4">
    <name type="scientific">Symbiodinium microadriaticum</name>
    <name type="common">Dinoflagellate</name>
    <name type="synonym">Zooxanthella microadriatica</name>
    <dbReference type="NCBI Taxonomy" id="2951"/>
    <lineage>
        <taxon>Eukaryota</taxon>
        <taxon>Sar</taxon>
        <taxon>Alveolata</taxon>
        <taxon>Dinophyceae</taxon>
        <taxon>Suessiales</taxon>
        <taxon>Symbiodiniaceae</taxon>
        <taxon>Symbiodinium</taxon>
    </lineage>
</organism>
<proteinExistence type="predicted"/>
<feature type="compositionally biased region" description="Low complexity" evidence="1">
    <location>
        <begin position="381"/>
        <end position="393"/>
    </location>
</feature>
<comment type="caution">
    <text evidence="3">The sequence shown here is derived from an EMBL/GenBank/DDBJ whole genome shotgun (WGS) entry which is preliminary data.</text>
</comment>
<feature type="region of interest" description="Disordered" evidence="1">
    <location>
        <begin position="48"/>
        <end position="93"/>
    </location>
</feature>
<name>A0A1Q9C3K8_SYMMI</name>
<feature type="compositionally biased region" description="Basic residues" evidence="1">
    <location>
        <begin position="141"/>
        <end position="153"/>
    </location>
</feature>